<dbReference type="OrthoDB" id="9804309at2"/>
<dbReference type="NCBIfam" id="TIGR00104">
    <property type="entry name" value="tRNA_TsaA"/>
    <property type="match status" value="1"/>
</dbReference>
<evidence type="ECO:0000259" key="3">
    <source>
        <dbReference type="PROSITE" id="PS51668"/>
    </source>
</evidence>
<sequence length="157" mass="17533">MIQFQAIGHAETPYSDIANMPIQGAGLTDNQGQLVITPQYAEGLDDLHEFSHIYVLFHLHRSQPGALKVTPFLDTVERGIFATRSPKRPNPIGLSIVAIDRIVDNVIHVRGIDLLDGTPIIDVKPYIQAFDNIPATRDGWYERGMKPTETLSDRRFG</sequence>
<dbReference type="RefSeq" id="WP_013344999.1">
    <property type="nucleotide sequence ID" value="NC_014541.1"/>
</dbReference>
<dbReference type="GeneID" id="67181707"/>
<dbReference type="SUPFAM" id="SSF118196">
    <property type="entry name" value="YaeB-like"/>
    <property type="match status" value="1"/>
</dbReference>
<evidence type="ECO:0000313" key="5">
    <source>
        <dbReference type="Proteomes" id="UP000006683"/>
    </source>
</evidence>
<comment type="similarity">
    <text evidence="2">Belongs to the tRNA methyltransferase O family.</text>
</comment>
<keyword evidence="5" id="KW-1185">Reference proteome</keyword>
<proteinExistence type="inferred from homology"/>
<organism evidence="4 5">
    <name type="scientific">Ferrimonas balearica (strain DSM 9799 / CCM 4581 / KCTC 23876 / PAT)</name>
    <dbReference type="NCBI Taxonomy" id="550540"/>
    <lineage>
        <taxon>Bacteria</taxon>
        <taxon>Pseudomonadati</taxon>
        <taxon>Pseudomonadota</taxon>
        <taxon>Gammaproteobacteria</taxon>
        <taxon>Alteromonadales</taxon>
        <taxon>Ferrimonadaceae</taxon>
        <taxon>Ferrimonas</taxon>
    </lineage>
</organism>
<dbReference type="KEGG" id="fbl:Fbal_1489"/>
<name>E1SP68_FERBD</name>
<accession>E1SP68</accession>
<dbReference type="HOGENOM" id="CLU_013458_2_0_6"/>
<dbReference type="CDD" id="cd09281">
    <property type="entry name" value="UPF0066"/>
    <property type="match status" value="1"/>
</dbReference>
<keyword evidence="1" id="KW-0949">S-adenosyl-L-methionine</keyword>
<dbReference type="InterPro" id="IPR036414">
    <property type="entry name" value="YaeB_N_sf"/>
</dbReference>
<dbReference type="AlphaFoldDB" id="E1SP68"/>
<evidence type="ECO:0000256" key="1">
    <source>
        <dbReference type="ARBA" id="ARBA00022691"/>
    </source>
</evidence>
<evidence type="ECO:0000256" key="2">
    <source>
        <dbReference type="ARBA" id="ARBA00033753"/>
    </source>
</evidence>
<dbReference type="InterPro" id="IPR023370">
    <property type="entry name" value="TrmO-like_N"/>
</dbReference>
<dbReference type="Proteomes" id="UP000006683">
    <property type="component" value="Chromosome"/>
</dbReference>
<dbReference type="PANTHER" id="PTHR12818">
    <property type="entry name" value="TRNA (ADENINE(37)-N6)-METHYLTRANSFERASE"/>
    <property type="match status" value="1"/>
</dbReference>
<evidence type="ECO:0000313" key="4">
    <source>
        <dbReference type="EMBL" id="ADN75693.1"/>
    </source>
</evidence>
<dbReference type="Pfam" id="PF01980">
    <property type="entry name" value="TrmO_N"/>
    <property type="match status" value="1"/>
</dbReference>
<dbReference type="Gene3D" id="2.40.30.70">
    <property type="entry name" value="YaeB-like"/>
    <property type="match status" value="1"/>
</dbReference>
<dbReference type="InterPro" id="IPR036413">
    <property type="entry name" value="YaeB-like_sf"/>
</dbReference>
<dbReference type="InterPro" id="IPR040372">
    <property type="entry name" value="YaeB-like"/>
</dbReference>
<dbReference type="EMBL" id="CP002209">
    <property type="protein sequence ID" value="ADN75693.1"/>
    <property type="molecule type" value="Genomic_DNA"/>
</dbReference>
<reference evidence="4 5" key="1">
    <citation type="journal article" date="2010" name="Stand. Genomic Sci.">
        <title>Complete genome sequence of Ferrimonas balearica type strain (PAT).</title>
        <authorList>
            <person name="Nolan M."/>
            <person name="Sikorski J."/>
            <person name="Davenport K."/>
            <person name="Lucas S."/>
            <person name="Glavina Del Rio T."/>
            <person name="Tice H."/>
            <person name="Cheng J."/>
            <person name="Goodwin L."/>
            <person name="Pitluck S."/>
            <person name="Liolios K."/>
            <person name="Ivanova N."/>
            <person name="Mavromatis K."/>
            <person name="Ovchinnikova G."/>
            <person name="Pati A."/>
            <person name="Chen A."/>
            <person name="Palaniappan K."/>
            <person name="Land M."/>
            <person name="Hauser L."/>
            <person name="Chang Y."/>
            <person name="Jeffries C."/>
            <person name="Tapia R."/>
            <person name="Brettin T."/>
            <person name="Detter J."/>
            <person name="Han C."/>
            <person name="Yasawong M."/>
            <person name="Rohde M."/>
            <person name="Tindall B."/>
            <person name="Goker M."/>
            <person name="Woyke T."/>
            <person name="Bristow J."/>
            <person name="Eisen J."/>
            <person name="Markowitz V."/>
            <person name="Hugenholtz P."/>
            <person name="Kyrpides N."/>
            <person name="Klenk H."/>
            <person name="Lapidus A."/>
        </authorList>
    </citation>
    <scope>NUCLEOTIDE SEQUENCE [LARGE SCALE GENOMIC DNA]</scope>
    <source>
        <strain evidence="5">DSM 9799 / CCM 4581 / KCTC 23876 / PAT</strain>
    </source>
</reference>
<protein>
    <recommendedName>
        <fullName evidence="3">TsaA-like domain-containing protein</fullName>
    </recommendedName>
</protein>
<dbReference type="PANTHER" id="PTHR12818:SF0">
    <property type="entry name" value="TRNA (ADENINE(37)-N6)-METHYLTRANSFERASE"/>
    <property type="match status" value="1"/>
</dbReference>
<dbReference type="PROSITE" id="PS51668">
    <property type="entry name" value="TSAA_2"/>
    <property type="match status" value="1"/>
</dbReference>
<feature type="domain" description="TsaA-like" evidence="3">
    <location>
        <begin position="4"/>
        <end position="135"/>
    </location>
</feature>
<dbReference type="eggNOG" id="COG1720">
    <property type="taxonomic scope" value="Bacteria"/>
</dbReference>
<gene>
    <name evidence="4" type="ordered locus">Fbal_1489</name>
</gene>